<evidence type="ECO:0000313" key="1">
    <source>
        <dbReference type="EMBL" id="KAE9391347.1"/>
    </source>
</evidence>
<feature type="non-terminal residue" evidence="1">
    <location>
        <position position="1"/>
    </location>
</feature>
<sequence length="221" mass="24281">FRYQAPIETEAAVKRVVQVGLLSLVSIQQEDLLAIVPDYMKKVKEGVTSCRIGIDGNLLDIEEPTYLLNWQSSSPATVDLTEEDKIYVGKELMSIRGIMAVVGECPIHCITDWGCSIIAMLVAMCNVLGVMFDPTCCIPLQSANGKMDCTLGIARDISFCFGRVTAILQVHIVNSPTYNVLLGRPFEMLTQAQTQSFLSGNQHITLTNPNTKRIITISTIP</sequence>
<proteinExistence type="predicted"/>
<dbReference type="Proteomes" id="UP000799118">
    <property type="component" value="Unassembled WGS sequence"/>
</dbReference>
<accession>A0A6A4H2D8</accession>
<keyword evidence="2" id="KW-1185">Reference proteome</keyword>
<dbReference type="CDD" id="cd00303">
    <property type="entry name" value="retropepsin_like"/>
    <property type="match status" value="1"/>
</dbReference>
<name>A0A6A4H2D8_9AGAR</name>
<dbReference type="AlphaFoldDB" id="A0A6A4H2D8"/>
<dbReference type="EMBL" id="ML769627">
    <property type="protein sequence ID" value="KAE9391347.1"/>
    <property type="molecule type" value="Genomic_DNA"/>
</dbReference>
<reference evidence="1" key="1">
    <citation type="journal article" date="2019" name="Environ. Microbiol.">
        <title>Fungal ecological strategies reflected in gene transcription - a case study of two litter decomposers.</title>
        <authorList>
            <person name="Barbi F."/>
            <person name="Kohler A."/>
            <person name="Barry K."/>
            <person name="Baskaran P."/>
            <person name="Daum C."/>
            <person name="Fauchery L."/>
            <person name="Ihrmark K."/>
            <person name="Kuo A."/>
            <person name="LaButti K."/>
            <person name="Lipzen A."/>
            <person name="Morin E."/>
            <person name="Grigoriev I.V."/>
            <person name="Henrissat B."/>
            <person name="Lindahl B."/>
            <person name="Martin F."/>
        </authorList>
    </citation>
    <scope>NUCLEOTIDE SEQUENCE</scope>
    <source>
        <strain evidence="1">JB14</strain>
    </source>
</reference>
<evidence type="ECO:0000313" key="2">
    <source>
        <dbReference type="Proteomes" id="UP000799118"/>
    </source>
</evidence>
<dbReference type="OrthoDB" id="2801388at2759"/>
<organism evidence="1 2">
    <name type="scientific">Gymnopus androsaceus JB14</name>
    <dbReference type="NCBI Taxonomy" id="1447944"/>
    <lineage>
        <taxon>Eukaryota</taxon>
        <taxon>Fungi</taxon>
        <taxon>Dikarya</taxon>
        <taxon>Basidiomycota</taxon>
        <taxon>Agaricomycotina</taxon>
        <taxon>Agaricomycetes</taxon>
        <taxon>Agaricomycetidae</taxon>
        <taxon>Agaricales</taxon>
        <taxon>Marasmiineae</taxon>
        <taxon>Omphalotaceae</taxon>
        <taxon>Gymnopus</taxon>
    </lineage>
</organism>
<gene>
    <name evidence="1" type="ORF">BT96DRAFT_832182</name>
</gene>
<protein>
    <submittedName>
        <fullName evidence="1">Uncharacterized protein</fullName>
    </submittedName>
</protein>